<dbReference type="SUPFAM" id="SSF51430">
    <property type="entry name" value="NAD(P)-linked oxidoreductase"/>
    <property type="match status" value="1"/>
</dbReference>
<name>A0A081RZJ8_PHOTE</name>
<reference evidence="5 6" key="1">
    <citation type="submission" date="2014-03" db="EMBL/GenBank/DDBJ databases">
        <title>Draft Genome of Photorhabdus temperata Meg1.</title>
        <authorList>
            <person name="Hurst S.G.IV."/>
            <person name="Morris K."/>
            <person name="Thomas K."/>
            <person name="Tisa L.S."/>
        </authorList>
    </citation>
    <scope>NUCLEOTIDE SEQUENCE [LARGE SCALE GENOMIC DNA]</scope>
    <source>
        <strain evidence="5 6">Meg1</strain>
    </source>
</reference>
<dbReference type="PATRIC" id="fig|1393735.3.peg.1255"/>
<keyword evidence="3" id="KW-0560">Oxidoreductase</keyword>
<keyword evidence="2" id="KW-0521">NADP</keyword>
<dbReference type="Pfam" id="PF00248">
    <property type="entry name" value="Aldo_ket_red"/>
    <property type="match status" value="1"/>
</dbReference>
<protein>
    <submittedName>
        <fullName evidence="5">Aldo/keto reductase, diketogulonate reductase</fullName>
    </submittedName>
</protein>
<evidence type="ECO:0000259" key="4">
    <source>
        <dbReference type="Pfam" id="PF00248"/>
    </source>
</evidence>
<dbReference type="Proteomes" id="UP000028002">
    <property type="component" value="Unassembled WGS sequence"/>
</dbReference>
<evidence type="ECO:0000313" key="5">
    <source>
        <dbReference type="EMBL" id="KER04101.1"/>
    </source>
</evidence>
<dbReference type="PANTHER" id="PTHR43827">
    <property type="entry name" value="2,5-DIKETO-D-GLUCONIC ACID REDUCTASE"/>
    <property type="match status" value="1"/>
</dbReference>
<evidence type="ECO:0000256" key="2">
    <source>
        <dbReference type="ARBA" id="ARBA00022857"/>
    </source>
</evidence>
<comment type="caution">
    <text evidence="5">The sequence shown here is derived from an EMBL/GenBank/DDBJ whole genome shotgun (WGS) entry which is preliminary data.</text>
</comment>
<feature type="domain" description="NADP-dependent oxidoreductase" evidence="4">
    <location>
        <begin position="3"/>
        <end position="220"/>
    </location>
</feature>
<dbReference type="CDD" id="cd19071">
    <property type="entry name" value="AKR_AKR1-5-like"/>
    <property type="match status" value="1"/>
</dbReference>
<dbReference type="GO" id="GO:0016616">
    <property type="term" value="F:oxidoreductase activity, acting on the CH-OH group of donors, NAD or NADP as acceptor"/>
    <property type="evidence" value="ECO:0007669"/>
    <property type="project" value="UniProtKB-ARBA"/>
</dbReference>
<dbReference type="PANTHER" id="PTHR43827:SF3">
    <property type="entry name" value="NADP-DEPENDENT OXIDOREDUCTASE DOMAIN-CONTAINING PROTEIN"/>
    <property type="match status" value="1"/>
</dbReference>
<gene>
    <name evidence="5" type="ORF">MEG1DRAFT_01215</name>
</gene>
<sequence>MKNIGFGTWKLNGPLLQELVEFAISLGYKYFDTADAYKNSEYLGHAIRNSSGESIHITSKIEPFKLISDDFCIDETLKALGVNQIDSFLLHYYDDNVCMESCYKILENLVDEGSIKSWGVSNFNSKYILDCLNNGFRPKTNQVEFHPLLTQIELRSLCAKKNIDITAHRPFGRGALLQNEKIIEISNRYSITPSELILSWISSKGIKCYPKSENIEHLKKIFLHQ</sequence>
<dbReference type="PRINTS" id="PR00069">
    <property type="entry name" value="ALDKETRDTASE"/>
</dbReference>
<organism evidence="5 6">
    <name type="scientific">Photorhabdus temperata subsp. temperata Meg1</name>
    <dbReference type="NCBI Taxonomy" id="1393735"/>
    <lineage>
        <taxon>Bacteria</taxon>
        <taxon>Pseudomonadati</taxon>
        <taxon>Pseudomonadota</taxon>
        <taxon>Gammaproteobacteria</taxon>
        <taxon>Enterobacterales</taxon>
        <taxon>Morganellaceae</taxon>
        <taxon>Photorhabdus</taxon>
    </lineage>
</organism>
<dbReference type="InterPro" id="IPR036812">
    <property type="entry name" value="NAD(P)_OxRdtase_dom_sf"/>
</dbReference>
<evidence type="ECO:0000313" key="6">
    <source>
        <dbReference type="Proteomes" id="UP000028002"/>
    </source>
</evidence>
<dbReference type="Gene3D" id="3.20.20.100">
    <property type="entry name" value="NADP-dependent oxidoreductase domain"/>
    <property type="match status" value="1"/>
</dbReference>
<dbReference type="AlphaFoldDB" id="A0A081RZJ8"/>
<accession>A0A081RZJ8</accession>
<proteinExistence type="inferred from homology"/>
<evidence type="ECO:0000256" key="3">
    <source>
        <dbReference type="ARBA" id="ARBA00023002"/>
    </source>
</evidence>
<dbReference type="EMBL" id="JGVH01000018">
    <property type="protein sequence ID" value="KER04101.1"/>
    <property type="molecule type" value="Genomic_DNA"/>
</dbReference>
<dbReference type="InterPro" id="IPR020471">
    <property type="entry name" value="AKR"/>
</dbReference>
<dbReference type="InterPro" id="IPR023210">
    <property type="entry name" value="NADP_OxRdtase_dom"/>
</dbReference>
<comment type="similarity">
    <text evidence="1">Belongs to the aldo/keto reductase family.</text>
</comment>
<evidence type="ECO:0000256" key="1">
    <source>
        <dbReference type="ARBA" id="ARBA00007905"/>
    </source>
</evidence>
<dbReference type="RefSeq" id="WP_036837900.1">
    <property type="nucleotide sequence ID" value="NZ_CAWLUD010000018.1"/>
</dbReference>